<evidence type="ECO:0000256" key="1">
    <source>
        <dbReference type="SAM" id="Phobius"/>
    </source>
</evidence>
<proteinExistence type="predicted"/>
<feature type="transmembrane region" description="Helical" evidence="1">
    <location>
        <begin position="12"/>
        <end position="29"/>
    </location>
</feature>
<protein>
    <submittedName>
        <fullName evidence="3">FirrV-1-B51</fullName>
    </submittedName>
</protein>
<dbReference type="InterPro" id="IPR032047">
    <property type="entry name" value="ResT/TelK_cat"/>
</dbReference>
<dbReference type="EMBL" id="AY225134">
    <property type="protein sequence ID" value="AAR26926.1"/>
    <property type="molecule type" value="Genomic_DNA"/>
</dbReference>
<keyword evidence="1" id="KW-0472">Membrane</keyword>
<dbReference type="GeneID" id="41332241"/>
<keyword evidence="1" id="KW-0812">Transmembrane</keyword>
<organism evidence="3">
    <name type="scientific">Feldmannia irregularis virus a</name>
    <dbReference type="NCBI Taxonomy" id="231992"/>
    <lineage>
        <taxon>Viruses</taxon>
        <taxon>Varidnaviria</taxon>
        <taxon>Bamfordvirae</taxon>
        <taxon>Nucleocytoviricota</taxon>
        <taxon>Megaviricetes</taxon>
        <taxon>Algavirales</taxon>
        <taxon>Phycodnaviridae</taxon>
        <taxon>Phaeovirus</taxon>
        <taxon>Phaeovirus irregularis</taxon>
    </lineage>
</organism>
<sequence length="385" mass="44097">MSLSQASRSSVFILQIFALIILIVLYIYTDCTSTTMPSAFIRKQAKLLYSSRDPLTVLQNIRDEYAVSSFPSQMTRVKQEWYHYKDRHSEYEDMIKKGYSTLKSQNISSRYISQFTKFHNDTMKEQLHKIQQASAGKLTGSRRTDAIIAGIKIMPEYMRDYRLTKEDLNRNKESSSAFLELRAMNCIEVDDADQLVSACIPILKDLEEDVHMIMAALAVVTGRRCIEIAKTGHFMPTPSNARWPYAMRFDGVAKKRGTDFQPRDVPLLAKYKYVRRAVDHVRAKICVSNLPNNIINAKLSHRVGDAAKILTGRLSTRFHDLRAIYGCVTHMVFENTCSINIWLKHVLLHDNIDTSVYYSRCKIAKCTLKMGRWKHSDASNASGAR</sequence>
<evidence type="ECO:0000259" key="2">
    <source>
        <dbReference type="Pfam" id="PF16684"/>
    </source>
</evidence>
<feature type="domain" description="Telomere resolvase ResT/TelK catalytic" evidence="2">
    <location>
        <begin position="192"/>
        <end position="355"/>
    </location>
</feature>
<reference evidence="3" key="1">
    <citation type="journal article" date="2003" name="J. Mol. Evol.">
        <title>Comparisons of two large phaeoviral genomes and evolutionary implications.</title>
        <authorList>
            <person name="Delaroque N."/>
            <person name="Boland W."/>
            <person name="Muller D.G."/>
            <person name="Knippers R."/>
        </authorList>
    </citation>
    <scope>NUCLEOTIDE SEQUENCE</scope>
    <source>
        <strain evidence="3">FirrV-1</strain>
    </source>
</reference>
<dbReference type="Pfam" id="PF16684">
    <property type="entry name" value="ResT-TelK_cat"/>
    <property type="match status" value="1"/>
</dbReference>
<dbReference type="RefSeq" id="YP_009665664.1">
    <property type="nucleotide sequence ID" value="NC_043252.1"/>
</dbReference>
<dbReference type="Gene3D" id="1.10.443.30">
    <property type="entry name" value="Telomere resolvase"/>
    <property type="match status" value="1"/>
</dbReference>
<dbReference type="KEGG" id="vg:41332241"/>
<dbReference type="InterPro" id="IPR038280">
    <property type="entry name" value="ResT/TelK_cat_sf"/>
</dbReference>
<keyword evidence="1" id="KW-1133">Transmembrane helix</keyword>
<evidence type="ECO:0000313" key="3">
    <source>
        <dbReference type="EMBL" id="AAR26926.1"/>
    </source>
</evidence>
<reference evidence="3" key="2">
    <citation type="submission" date="2003-01" db="EMBL/GenBank/DDBJ databases">
        <title>Partial Nucleotide Sequence of the Feldmannia irregularis Virus FirrV-1 Genome: On the Evolution of Large Phaeoviral Genomes.</title>
        <authorList>
            <person name="Delaroque N."/>
            <person name="Knippers R."/>
            <person name="Mueller D.G."/>
            <person name="Boland W."/>
        </authorList>
    </citation>
    <scope>NUCLEOTIDE SEQUENCE</scope>
    <source>
        <strain evidence="3">FirrV-1</strain>
    </source>
</reference>
<name>Q6XLY5_9PHYC</name>
<accession>Q6XLY5</accession>